<evidence type="ECO:0000256" key="1">
    <source>
        <dbReference type="SAM" id="MobiDB-lite"/>
    </source>
</evidence>
<keyword evidence="4" id="KW-1185">Reference proteome</keyword>
<accession>A0AAD5YA21</accession>
<dbReference type="EMBL" id="JANAWD010000977">
    <property type="protein sequence ID" value="KAJ3474809.1"/>
    <property type="molecule type" value="Genomic_DNA"/>
</dbReference>
<comment type="caution">
    <text evidence="3">The sequence shown here is derived from an EMBL/GenBank/DDBJ whole genome shotgun (WGS) entry which is preliminary data.</text>
</comment>
<evidence type="ECO:0000313" key="4">
    <source>
        <dbReference type="Proteomes" id="UP001212997"/>
    </source>
</evidence>
<feature type="region of interest" description="Disordered" evidence="1">
    <location>
        <begin position="1"/>
        <end position="69"/>
    </location>
</feature>
<gene>
    <name evidence="3" type="ORF">NLI96_g12243</name>
</gene>
<dbReference type="GO" id="GO:0004672">
    <property type="term" value="F:protein kinase activity"/>
    <property type="evidence" value="ECO:0007669"/>
    <property type="project" value="InterPro"/>
</dbReference>
<dbReference type="PANTHER" id="PTHR38248">
    <property type="entry name" value="FUNK1 6"/>
    <property type="match status" value="1"/>
</dbReference>
<dbReference type="Gene3D" id="1.10.510.10">
    <property type="entry name" value="Transferase(Phosphotransferase) domain 1"/>
    <property type="match status" value="1"/>
</dbReference>
<name>A0AAD5YA21_9APHY</name>
<dbReference type="SUPFAM" id="SSF56112">
    <property type="entry name" value="Protein kinase-like (PK-like)"/>
    <property type="match status" value="1"/>
</dbReference>
<evidence type="ECO:0000313" key="3">
    <source>
        <dbReference type="EMBL" id="KAJ3474809.1"/>
    </source>
</evidence>
<dbReference type="AlphaFoldDB" id="A0AAD5YA21"/>
<organism evidence="3 4">
    <name type="scientific">Meripilus lineatus</name>
    <dbReference type="NCBI Taxonomy" id="2056292"/>
    <lineage>
        <taxon>Eukaryota</taxon>
        <taxon>Fungi</taxon>
        <taxon>Dikarya</taxon>
        <taxon>Basidiomycota</taxon>
        <taxon>Agaricomycotina</taxon>
        <taxon>Agaricomycetes</taxon>
        <taxon>Polyporales</taxon>
        <taxon>Meripilaceae</taxon>
        <taxon>Meripilus</taxon>
    </lineage>
</organism>
<proteinExistence type="predicted"/>
<dbReference type="PROSITE" id="PS00109">
    <property type="entry name" value="PROTEIN_KINASE_TYR"/>
    <property type="match status" value="1"/>
</dbReference>
<feature type="region of interest" description="Disordered" evidence="1">
    <location>
        <begin position="218"/>
        <end position="239"/>
    </location>
</feature>
<feature type="compositionally biased region" description="Low complexity" evidence="1">
    <location>
        <begin position="50"/>
        <end position="63"/>
    </location>
</feature>
<dbReference type="InterPro" id="IPR040976">
    <property type="entry name" value="Pkinase_fungal"/>
</dbReference>
<dbReference type="InterPro" id="IPR011009">
    <property type="entry name" value="Kinase-like_dom_sf"/>
</dbReference>
<evidence type="ECO:0000259" key="2">
    <source>
        <dbReference type="Pfam" id="PF17667"/>
    </source>
</evidence>
<dbReference type="Proteomes" id="UP001212997">
    <property type="component" value="Unassembled WGS sequence"/>
</dbReference>
<dbReference type="InterPro" id="IPR008266">
    <property type="entry name" value="Tyr_kinase_AS"/>
</dbReference>
<dbReference type="PANTHER" id="PTHR38248:SF2">
    <property type="entry name" value="FUNK1 11"/>
    <property type="match status" value="1"/>
</dbReference>
<dbReference type="Pfam" id="PF17667">
    <property type="entry name" value="Pkinase_fungal"/>
    <property type="match status" value="1"/>
</dbReference>
<sequence>MAPTLADQQVGEDHHLLLPKHSVSNQVEDVPPSDQPCTSLRHSPVDDKLSSSASSGSRPAASPWPFPKVVTPNLNPTPIANHESSSGLGLGTPHSPELYTNYDLEFQDHWIGPVEVDDFLDFLPKAKVRMPRAPRNLIGLLRNDAYSKQKLNLILQEQFEPYIGDKFEIARTEGDPSRPHEHPDFLLYPKGIVPIAPGRALPSLKKAELLIKVKHSTSHDPFQDWSPETSPDASAFPDEPSRAHLQFLKPPAGYEQRSNDPRHTRGQLIAYATEACARQHRQSYFSILICQHRARFIRWDRSGAVVSEDFDCSSRKGIALMGKFLWRFTHASPSSRGWDPTVVASTPEDEVAFSSHPSLRKWYEQGCVVTLLVWDDDRGEYRSFLVSRPVISPRSLTGRGTRGYWALDNTTRQVVFIKDTWTTAFGVRELEGTTLKILLSKGVRNIPEFYCHGYVPNDDGDYQHTRANCFIEYCYREAAGCKIIPYVHYRLVSKTVGRNLIEASKSSSALLKATSDAFTALSDAYHKCGIMHRDVSIGNIVVDESGRGILIDWESSCHIPPEGGAWTHGRAGTWRFMAAELQCHWPPCHQPQHDIESFYWVVMYATLRWYSPELDEKLIKECCHILFDASYFEFGQGDGNALKFVELLSGKRLRNLRQKTFSRSWLDKAKLVCGQWLLLETPPKNPFEEFAETWKAVFAERDLVSVKRQDRLPPRSRPSPFEAISLSVTDGFTSAPRPIPRTCYLEETDKTKGLLISSRLIDKDITMFTIDGLRSRVGPSYACGGDCHSPISEPFAILGLSGILTGHVSATSTRFYPSATKSSCNTKLVTIPGKGGLPILTRTPFALRKNGSIFDLHDTYSLAQYLEHNHEIEFGYLTFVPDNRAKRSAFQEGLVVKLKHRPGTVRAFVLKSTFVSIQGLPLNPYHEGADTIRKPRTSDVICTHFLYL</sequence>
<feature type="domain" description="Fungal-type protein kinase" evidence="2">
    <location>
        <begin position="260"/>
        <end position="604"/>
    </location>
</feature>
<reference evidence="3" key="1">
    <citation type="submission" date="2022-07" db="EMBL/GenBank/DDBJ databases">
        <title>Genome Sequence of Physisporinus lineatus.</title>
        <authorList>
            <person name="Buettner E."/>
        </authorList>
    </citation>
    <scope>NUCLEOTIDE SEQUENCE</scope>
    <source>
        <strain evidence="3">VT162</strain>
    </source>
</reference>
<protein>
    <recommendedName>
        <fullName evidence="2">Fungal-type protein kinase domain-containing protein</fullName>
    </recommendedName>
</protein>